<keyword evidence="1" id="KW-0812">Transmembrane</keyword>
<protein>
    <submittedName>
        <fullName evidence="2">Uncharacterized protein</fullName>
    </submittedName>
</protein>
<dbReference type="PANTHER" id="PTHR31197:SF4">
    <property type="entry name" value="OS02G0150900 PROTEIN"/>
    <property type="match status" value="1"/>
</dbReference>
<evidence type="ECO:0000256" key="1">
    <source>
        <dbReference type="SAM" id="Phobius"/>
    </source>
</evidence>
<feature type="transmembrane region" description="Helical" evidence="1">
    <location>
        <begin position="276"/>
        <end position="300"/>
    </location>
</feature>
<dbReference type="InterPro" id="IPR012866">
    <property type="entry name" value="DUF1644"/>
</dbReference>
<reference evidence="2 3" key="1">
    <citation type="journal article" date="2024" name="G3 (Bethesda)">
        <title>Genome assembly of Hibiscus sabdariffa L. provides insights into metabolisms of medicinal natural products.</title>
        <authorList>
            <person name="Kim T."/>
        </authorList>
    </citation>
    <scope>NUCLEOTIDE SEQUENCE [LARGE SCALE GENOMIC DNA]</scope>
    <source>
        <strain evidence="2">TK-2024</strain>
        <tissue evidence="2">Old leaves</tissue>
    </source>
</reference>
<evidence type="ECO:0000313" key="3">
    <source>
        <dbReference type="Proteomes" id="UP001472677"/>
    </source>
</evidence>
<keyword evidence="1" id="KW-0472">Membrane</keyword>
<gene>
    <name evidence="2" type="ORF">V6N12_057012</name>
</gene>
<proteinExistence type="predicted"/>
<name>A0ABR2DD32_9ROSI</name>
<accession>A0ABR2DD32</accession>
<dbReference type="Pfam" id="PF07800">
    <property type="entry name" value="DUF1644"/>
    <property type="match status" value="1"/>
</dbReference>
<comment type="caution">
    <text evidence="2">The sequence shown here is derived from an EMBL/GenBank/DDBJ whole genome shotgun (WGS) entry which is preliminary data.</text>
</comment>
<organism evidence="2 3">
    <name type="scientific">Hibiscus sabdariffa</name>
    <name type="common">roselle</name>
    <dbReference type="NCBI Taxonomy" id="183260"/>
    <lineage>
        <taxon>Eukaryota</taxon>
        <taxon>Viridiplantae</taxon>
        <taxon>Streptophyta</taxon>
        <taxon>Embryophyta</taxon>
        <taxon>Tracheophyta</taxon>
        <taxon>Spermatophyta</taxon>
        <taxon>Magnoliopsida</taxon>
        <taxon>eudicotyledons</taxon>
        <taxon>Gunneridae</taxon>
        <taxon>Pentapetalae</taxon>
        <taxon>rosids</taxon>
        <taxon>malvids</taxon>
        <taxon>Malvales</taxon>
        <taxon>Malvaceae</taxon>
        <taxon>Malvoideae</taxon>
        <taxon>Hibiscus</taxon>
    </lineage>
</organism>
<sequence length="335" mass="38497">MAFEHFDERGLQPKTSSYMEDVQLNTNWDDVICHICLDFPHNEVLLQCSSYEDGCRAFVCDTDHMHSNCLDRFKNAHGMSSLSISETSSIANIQLAVSEDNCRPTCPLCRGQVTGWTIVDKAHLLLHEKKHSCEEEQCKFAGTYLELQKHAQLEYPHACPSRIDPARQLDWEKFSAVLRDSRCFEHYTFRSPTRSGSWTLCVYWLDLFLPFTKQTVDGFAVNFHRAGKHKIFKTSNTSEIVITWGLSYQLIWDILMQALNDIILHANVRPDCLHSWSIIAIMLGICFLVCTVVKAILLYLKSNAEFLLLYDYSFVFIVLPKEIAFCFGEKRNGKG</sequence>
<dbReference type="Proteomes" id="UP001472677">
    <property type="component" value="Unassembled WGS sequence"/>
</dbReference>
<keyword evidence="3" id="KW-1185">Reference proteome</keyword>
<evidence type="ECO:0000313" key="2">
    <source>
        <dbReference type="EMBL" id="KAK8535496.1"/>
    </source>
</evidence>
<dbReference type="PANTHER" id="PTHR31197">
    <property type="entry name" value="OS01G0612600 PROTEIN"/>
    <property type="match status" value="1"/>
</dbReference>
<keyword evidence="1" id="KW-1133">Transmembrane helix</keyword>
<dbReference type="EMBL" id="JBBPBM010000030">
    <property type="protein sequence ID" value="KAK8535496.1"/>
    <property type="molecule type" value="Genomic_DNA"/>
</dbReference>